<reference evidence="3" key="1">
    <citation type="submission" date="2016-06" db="UniProtKB">
        <authorList>
            <consortium name="WormBaseParasite"/>
        </authorList>
    </citation>
    <scope>IDENTIFICATION</scope>
</reference>
<evidence type="ECO:0000313" key="1">
    <source>
        <dbReference type="EMBL" id="VDP12205.1"/>
    </source>
</evidence>
<sequence>MRSATGATQVVDVSLCRPGLCPPPPPPAMIDTRRLATISAGGADRMHRCMSIEVVIFSTSSSPVRHLAYDGDDDATEAGVPLVIGEFQTIISQVSGGYLASLNIMDDRSLLSASDEPQPCCIRASVCLSSLIFVGRW</sequence>
<gene>
    <name evidence="1" type="ORF">SBAD_LOCUS7186</name>
</gene>
<evidence type="ECO:0000313" key="3">
    <source>
        <dbReference type="WBParaSite" id="SBAD_0000745301-mRNA-1"/>
    </source>
</evidence>
<reference evidence="1 2" key="2">
    <citation type="submission" date="2018-11" db="EMBL/GenBank/DDBJ databases">
        <authorList>
            <consortium name="Pathogen Informatics"/>
        </authorList>
    </citation>
    <scope>NUCLEOTIDE SEQUENCE [LARGE SCALE GENOMIC DNA]</scope>
</reference>
<evidence type="ECO:0000313" key="2">
    <source>
        <dbReference type="Proteomes" id="UP000270296"/>
    </source>
</evidence>
<protein>
    <submittedName>
        <fullName evidence="1 3">Uncharacterized protein</fullName>
    </submittedName>
</protein>
<dbReference type="AlphaFoldDB" id="A0A183IU89"/>
<dbReference type="WBParaSite" id="SBAD_0000745301-mRNA-1">
    <property type="protein sequence ID" value="SBAD_0000745301-mRNA-1"/>
    <property type="gene ID" value="SBAD_0000745301"/>
</dbReference>
<name>A0A183IU89_9BILA</name>
<organism evidence="3">
    <name type="scientific">Soboliphyme baturini</name>
    <dbReference type="NCBI Taxonomy" id="241478"/>
    <lineage>
        <taxon>Eukaryota</taxon>
        <taxon>Metazoa</taxon>
        <taxon>Ecdysozoa</taxon>
        <taxon>Nematoda</taxon>
        <taxon>Enoplea</taxon>
        <taxon>Dorylaimia</taxon>
        <taxon>Dioctophymatida</taxon>
        <taxon>Dioctophymatoidea</taxon>
        <taxon>Soboliphymatidae</taxon>
        <taxon>Soboliphyme</taxon>
    </lineage>
</organism>
<proteinExistence type="predicted"/>
<dbReference type="EMBL" id="UZAM01010397">
    <property type="protein sequence ID" value="VDP12205.1"/>
    <property type="molecule type" value="Genomic_DNA"/>
</dbReference>
<dbReference type="Proteomes" id="UP000270296">
    <property type="component" value="Unassembled WGS sequence"/>
</dbReference>
<keyword evidence="2" id="KW-1185">Reference proteome</keyword>
<accession>A0A183IU89</accession>